<evidence type="ECO:0000313" key="1">
    <source>
        <dbReference type="EMBL" id="SKC13929.1"/>
    </source>
</evidence>
<sequence>MPQGILYVLEARLPVLPLRGVSGEARRVIIISEYHLVTFPPSYLLTIFPSHHPTLQLLFPPDGTNLYETPEYPV</sequence>
<dbReference type="AlphaFoldDB" id="A0A1T5H032"/>
<keyword evidence="2" id="KW-1185">Reference proteome</keyword>
<proteinExistence type="predicted"/>
<reference evidence="2" key="1">
    <citation type="submission" date="2017-02" db="EMBL/GenBank/DDBJ databases">
        <authorList>
            <person name="Varghese N."/>
            <person name="Submissions S."/>
        </authorList>
    </citation>
    <scope>NUCLEOTIDE SEQUENCE [LARGE SCALE GENOMIC DNA]</scope>
    <source>
        <strain evidence="2">DSM 24412</strain>
    </source>
</reference>
<dbReference type="EMBL" id="FUYV01000011">
    <property type="protein sequence ID" value="SKC13929.1"/>
    <property type="molecule type" value="Genomic_DNA"/>
</dbReference>
<accession>A0A1T5H032</accession>
<organism evidence="1 2">
    <name type="scientific">Alkalitalea saponilacus</name>
    <dbReference type="NCBI Taxonomy" id="889453"/>
    <lineage>
        <taxon>Bacteria</taxon>
        <taxon>Pseudomonadati</taxon>
        <taxon>Bacteroidota</taxon>
        <taxon>Bacteroidia</taxon>
        <taxon>Marinilabiliales</taxon>
        <taxon>Marinilabiliaceae</taxon>
        <taxon>Alkalitalea</taxon>
    </lineage>
</organism>
<evidence type="ECO:0000313" key="2">
    <source>
        <dbReference type="Proteomes" id="UP000191055"/>
    </source>
</evidence>
<dbReference type="Proteomes" id="UP000191055">
    <property type="component" value="Unassembled WGS sequence"/>
</dbReference>
<name>A0A1T5H032_9BACT</name>
<protein>
    <submittedName>
        <fullName evidence="1">Uncharacterized protein</fullName>
    </submittedName>
</protein>
<gene>
    <name evidence="1" type="ORF">SAMN03080601_01999</name>
</gene>